<accession>A0A975BYA9</accession>
<evidence type="ECO:0000313" key="2">
    <source>
        <dbReference type="Proteomes" id="UP000663722"/>
    </source>
</evidence>
<dbReference type="AlphaFoldDB" id="A0A975BYA9"/>
<dbReference type="KEGG" id="dmm:dnm_096640"/>
<organism evidence="1 2">
    <name type="scientific">Desulfonema magnum</name>
    <dbReference type="NCBI Taxonomy" id="45655"/>
    <lineage>
        <taxon>Bacteria</taxon>
        <taxon>Pseudomonadati</taxon>
        <taxon>Thermodesulfobacteriota</taxon>
        <taxon>Desulfobacteria</taxon>
        <taxon>Desulfobacterales</taxon>
        <taxon>Desulfococcaceae</taxon>
        <taxon>Desulfonema</taxon>
    </lineage>
</organism>
<dbReference type="Proteomes" id="UP000663722">
    <property type="component" value="Chromosome"/>
</dbReference>
<sequence length="43" mass="4852">MFPFSYIRNFLNKLMMPFSGSFCPYGTDKQINDGFPGNSLPGN</sequence>
<evidence type="ECO:0000313" key="1">
    <source>
        <dbReference type="EMBL" id="QTA93562.1"/>
    </source>
</evidence>
<protein>
    <submittedName>
        <fullName evidence="1">Uncharacterized protein</fullName>
    </submittedName>
</protein>
<proteinExistence type="predicted"/>
<name>A0A975BYA9_9BACT</name>
<reference evidence="1" key="1">
    <citation type="journal article" date="2021" name="Microb. Physiol.">
        <title>Proteogenomic Insights into the Physiology of Marine, Sulfate-Reducing, Filamentous Desulfonema limicola and Desulfonema magnum.</title>
        <authorList>
            <person name="Schnaars V."/>
            <person name="Wohlbrand L."/>
            <person name="Scheve S."/>
            <person name="Hinrichs C."/>
            <person name="Reinhardt R."/>
            <person name="Rabus R."/>
        </authorList>
    </citation>
    <scope>NUCLEOTIDE SEQUENCE</scope>
    <source>
        <strain evidence="1">4be13</strain>
    </source>
</reference>
<keyword evidence="2" id="KW-1185">Reference proteome</keyword>
<gene>
    <name evidence="1" type="ORF">dnm_096640</name>
</gene>
<dbReference type="EMBL" id="CP061800">
    <property type="protein sequence ID" value="QTA93562.1"/>
    <property type="molecule type" value="Genomic_DNA"/>
</dbReference>